<sequence length="278" mass="33336">MQIIDTYPDFPQEYTLENLRNYYKKYPTIFDAYFANHCQNTDERLIKAMKRYPSDQATIKKVHFRIQKELKYVINEYKTRYKLTFPIDVNLIVGAYGSNAYTHRQIIPDITFSLERLPSEQEPLRVIIAHEFGHASHNIFSDRYQIDWKRMQWEHPYIWLLQEGAATHFSRQVIPDLKSSVYFSYNNEGDDWLDFANQHKNEIIRSFKSDILEDPRTVFKEWFSINGGTRFGHTRLAYYIADAMFQEFVHRKGELGALLSWKENPSFFHEVEEWLAQF</sequence>
<dbReference type="EMBL" id="FOHE01000004">
    <property type="protein sequence ID" value="SET02145.1"/>
    <property type="molecule type" value="Genomic_DNA"/>
</dbReference>
<name>A0A1I0B5T9_9BACI</name>
<gene>
    <name evidence="1" type="ORF">SAMN05216389_104197</name>
</gene>
<reference evidence="1 2" key="1">
    <citation type="submission" date="2016-10" db="EMBL/GenBank/DDBJ databases">
        <authorList>
            <person name="de Groot N.N."/>
        </authorList>
    </citation>
    <scope>NUCLEOTIDE SEQUENCE [LARGE SCALE GENOMIC DNA]</scope>
    <source>
        <strain evidence="1 2">IBRC-M 10780</strain>
    </source>
</reference>
<dbReference type="OrthoDB" id="2433944at2"/>
<evidence type="ECO:0000313" key="1">
    <source>
        <dbReference type="EMBL" id="SET02145.1"/>
    </source>
</evidence>
<dbReference type="Proteomes" id="UP000198618">
    <property type="component" value="Unassembled WGS sequence"/>
</dbReference>
<evidence type="ECO:0000313" key="2">
    <source>
        <dbReference type="Proteomes" id="UP000198618"/>
    </source>
</evidence>
<organism evidence="1 2">
    <name type="scientific">Oceanobacillus limi</name>
    <dbReference type="NCBI Taxonomy" id="930131"/>
    <lineage>
        <taxon>Bacteria</taxon>
        <taxon>Bacillati</taxon>
        <taxon>Bacillota</taxon>
        <taxon>Bacilli</taxon>
        <taxon>Bacillales</taxon>
        <taxon>Bacillaceae</taxon>
        <taxon>Oceanobacillus</taxon>
    </lineage>
</organism>
<protein>
    <recommendedName>
        <fullName evidence="3">Aminopeptidase</fullName>
    </recommendedName>
</protein>
<accession>A0A1I0B5T9</accession>
<evidence type="ECO:0008006" key="3">
    <source>
        <dbReference type="Google" id="ProtNLM"/>
    </source>
</evidence>
<dbReference type="AlphaFoldDB" id="A0A1I0B5T9"/>
<proteinExistence type="predicted"/>
<dbReference type="STRING" id="930131.SAMN05216389_104197"/>
<keyword evidence="2" id="KW-1185">Reference proteome</keyword>
<dbReference type="RefSeq" id="WP_090868072.1">
    <property type="nucleotide sequence ID" value="NZ_FOHE01000004.1"/>
</dbReference>